<reference key="1">
    <citation type="submission" date="2010-11" db="EMBL/GenBank/DDBJ databases">
        <title>Complete sequence of Caldicellulosiruptor kronotskyensis 2002.</title>
        <authorList>
            <consortium name="US DOE Joint Genome Institute"/>
            <person name="Lucas S."/>
            <person name="Copeland A."/>
            <person name="Lapidus A."/>
            <person name="Cheng J.-F."/>
            <person name="Bruce D."/>
            <person name="Goodwin L."/>
            <person name="Pitluck S."/>
            <person name="Davenport K."/>
            <person name="Detter J.C."/>
            <person name="Han C."/>
            <person name="Tapia R."/>
            <person name="Land M."/>
            <person name="Hauser L."/>
            <person name="Jeffries C."/>
            <person name="Kyrpides N."/>
            <person name="Ivanova N."/>
            <person name="Mikhailova N."/>
            <person name="Blumer-Schuette S.E."/>
            <person name="Kelly R.M."/>
            <person name="Woyke T."/>
        </authorList>
    </citation>
    <scope>NUCLEOTIDE SEQUENCE</scope>
    <source>
        <strain>2002</strain>
    </source>
</reference>
<sequence length="165" mass="19875">MRCYDWDELKREFMIGNYKTLKEFAQEKGVNYGVLRNKARDWLKEKQQVNKEKNQLIFEKTLQRQIEKATDYNTWHVEIWDEFLRLVWAALHDEKTIKTKDGKYNVYVLERLANVMEKVQKGQRLALGLDENKEDHSEQLLNRIREIVCALWDDDQDDAMNVECC</sequence>
<dbReference type="Proteomes" id="UP000006835">
    <property type="component" value="Chromosome"/>
</dbReference>
<evidence type="ECO:0000313" key="1">
    <source>
        <dbReference type="EMBL" id="ADQ45660.1"/>
    </source>
</evidence>
<proteinExistence type="predicted"/>
<protein>
    <submittedName>
        <fullName evidence="1">Uncharacterized protein</fullName>
    </submittedName>
</protein>
<name>E4SB05_CALK2</name>
<dbReference type="PATRIC" id="fig|632348.3.peg.828"/>
<reference evidence="1 2" key="2">
    <citation type="journal article" date="2011" name="J. Bacteriol.">
        <title>Complete genome sequences for the anaerobic, extremely thermophilic plant biomass-degrading bacteria Caldicellulosiruptor hydrothermalis, Caldicellulosiruptor kristjanssonii, Caldicellulosiruptor kronotskyensis, Caldicellulosiruptor owensenis, and Caldicellulosiruptor lactoaceticus.</title>
        <authorList>
            <person name="Blumer-Schuette S.E."/>
            <person name="Ozdemir I."/>
            <person name="Mistry D."/>
            <person name="Lucas S."/>
            <person name="Lapidus A."/>
            <person name="Cheng J.F."/>
            <person name="Goodwin L.A."/>
            <person name="Pitluck S."/>
            <person name="Land M.L."/>
            <person name="Hauser L.J."/>
            <person name="Woyke T."/>
            <person name="Mikhailova N."/>
            <person name="Pati A."/>
            <person name="Kyrpides N.C."/>
            <person name="Ivanova N."/>
            <person name="Detter J.C."/>
            <person name="Walston-Davenport K."/>
            <person name="Han S."/>
            <person name="Adams M.W."/>
            <person name="Kelly R.M."/>
        </authorList>
    </citation>
    <scope>NUCLEOTIDE SEQUENCE [LARGE SCALE GENOMIC DNA]</scope>
    <source>
        <strain evidence="2">DSM 18902 / VKM B-2412 / 2002</strain>
    </source>
</reference>
<dbReference type="EMBL" id="CP002330">
    <property type="protein sequence ID" value="ADQ45660.1"/>
    <property type="molecule type" value="Genomic_DNA"/>
</dbReference>
<dbReference type="HOGENOM" id="CLU_1640661_0_0_9"/>
<evidence type="ECO:0000313" key="2">
    <source>
        <dbReference type="Proteomes" id="UP000006835"/>
    </source>
</evidence>
<accession>E4SB05</accession>
<gene>
    <name evidence="1" type="ordered locus">Calkro_0778</name>
</gene>
<dbReference type="AlphaFoldDB" id="E4SB05"/>
<keyword evidence="2" id="KW-1185">Reference proteome</keyword>
<organism evidence="1 2">
    <name type="scientific">Caldicellulosiruptor kronotskyensis (strain DSM 18902 / VKM B-2412 / 2002)</name>
    <dbReference type="NCBI Taxonomy" id="632348"/>
    <lineage>
        <taxon>Bacteria</taxon>
        <taxon>Bacillati</taxon>
        <taxon>Bacillota</taxon>
        <taxon>Bacillota incertae sedis</taxon>
        <taxon>Caldicellulosiruptorales</taxon>
        <taxon>Caldicellulosiruptoraceae</taxon>
        <taxon>Caldicellulosiruptor</taxon>
    </lineage>
</organism>
<dbReference type="KEGG" id="ckn:Calkro_0778"/>
<dbReference type="OrthoDB" id="1716186at2"/>